<gene>
    <name evidence="2" type="ORF">SAMN04490239_3601</name>
</gene>
<dbReference type="AlphaFoldDB" id="A0A1H4REQ4"/>
<sequence length="92" mass="10719">MRCMSRTRKPEWEQHWRALEDGMDVAIMLREHHYLDASYYLHADRHEQADSLSEEIDPNRTDTGTQRRTTSVRRRLGRDGTAMVGALGAYAN</sequence>
<proteinExistence type="predicted"/>
<accession>A0A1H4REQ4</accession>
<name>A0A1H4REQ4_9NOCA</name>
<evidence type="ECO:0000313" key="2">
    <source>
        <dbReference type="EMBL" id="SEC30343.1"/>
    </source>
</evidence>
<reference evidence="3" key="1">
    <citation type="submission" date="2016-10" db="EMBL/GenBank/DDBJ databases">
        <authorList>
            <person name="Varghese N."/>
            <person name="Submissions S."/>
        </authorList>
    </citation>
    <scope>NUCLEOTIDE SEQUENCE [LARGE SCALE GENOMIC DNA]</scope>
    <source>
        <strain evidence="3">DSM 44498</strain>
    </source>
</reference>
<organism evidence="2 3">
    <name type="scientific">Rhodococcus koreensis</name>
    <dbReference type="NCBI Taxonomy" id="99653"/>
    <lineage>
        <taxon>Bacteria</taxon>
        <taxon>Bacillati</taxon>
        <taxon>Actinomycetota</taxon>
        <taxon>Actinomycetes</taxon>
        <taxon>Mycobacteriales</taxon>
        <taxon>Nocardiaceae</taxon>
        <taxon>Rhodococcus</taxon>
    </lineage>
</organism>
<keyword evidence="3" id="KW-1185">Reference proteome</keyword>
<protein>
    <submittedName>
        <fullName evidence="2">Uncharacterized protein</fullName>
    </submittedName>
</protein>
<dbReference type="Proteomes" id="UP000183561">
    <property type="component" value="Unassembled WGS sequence"/>
</dbReference>
<evidence type="ECO:0000256" key="1">
    <source>
        <dbReference type="SAM" id="MobiDB-lite"/>
    </source>
</evidence>
<dbReference type="EMBL" id="FNSV01000005">
    <property type="protein sequence ID" value="SEC30343.1"/>
    <property type="molecule type" value="Genomic_DNA"/>
</dbReference>
<evidence type="ECO:0000313" key="3">
    <source>
        <dbReference type="Proteomes" id="UP000183561"/>
    </source>
</evidence>
<feature type="region of interest" description="Disordered" evidence="1">
    <location>
        <begin position="50"/>
        <end position="72"/>
    </location>
</feature>